<proteinExistence type="predicted"/>
<keyword evidence="1" id="KW-0472">Membrane</keyword>
<reference evidence="2 3" key="1">
    <citation type="journal article" date="2021" name="Plant Biotechnol. J.">
        <title>Multi-omics assisted identification of the key and species-specific regulatory components of drought-tolerant mechanisms in Gossypium stocksii.</title>
        <authorList>
            <person name="Yu D."/>
            <person name="Ke L."/>
            <person name="Zhang D."/>
            <person name="Wu Y."/>
            <person name="Sun Y."/>
            <person name="Mei J."/>
            <person name="Sun J."/>
            <person name="Sun Y."/>
        </authorList>
    </citation>
    <scope>NUCLEOTIDE SEQUENCE [LARGE SCALE GENOMIC DNA]</scope>
    <source>
        <strain evidence="3">cv. E1</strain>
        <tissue evidence="2">Leaf</tissue>
    </source>
</reference>
<protein>
    <recommendedName>
        <fullName evidence="4">Transmembrane protein</fullName>
    </recommendedName>
</protein>
<keyword evidence="3" id="KW-1185">Reference proteome</keyword>
<keyword evidence="1" id="KW-0812">Transmembrane</keyword>
<dbReference type="EMBL" id="JAIQCV010000010">
    <property type="protein sequence ID" value="KAH1055371.1"/>
    <property type="molecule type" value="Genomic_DNA"/>
</dbReference>
<keyword evidence="1" id="KW-1133">Transmembrane helix</keyword>
<evidence type="ECO:0008006" key="4">
    <source>
        <dbReference type="Google" id="ProtNLM"/>
    </source>
</evidence>
<evidence type="ECO:0000313" key="2">
    <source>
        <dbReference type="EMBL" id="KAH1055371.1"/>
    </source>
</evidence>
<sequence length="130" mass="15571">MVFLFHLELFVFCLFIFRVEIWSCSGAIYKAARVWKDWLFWIWSPTKEQTWFLGYAFGLSTALSIIRLRRRLIERKLLLDPITSPGRWDLRSSQSHLTFTDEAVWECEINALHSSLFRFGFWMKNERLGA</sequence>
<dbReference type="Proteomes" id="UP000828251">
    <property type="component" value="Unassembled WGS sequence"/>
</dbReference>
<organism evidence="2 3">
    <name type="scientific">Gossypium stocksii</name>
    <dbReference type="NCBI Taxonomy" id="47602"/>
    <lineage>
        <taxon>Eukaryota</taxon>
        <taxon>Viridiplantae</taxon>
        <taxon>Streptophyta</taxon>
        <taxon>Embryophyta</taxon>
        <taxon>Tracheophyta</taxon>
        <taxon>Spermatophyta</taxon>
        <taxon>Magnoliopsida</taxon>
        <taxon>eudicotyledons</taxon>
        <taxon>Gunneridae</taxon>
        <taxon>Pentapetalae</taxon>
        <taxon>rosids</taxon>
        <taxon>malvids</taxon>
        <taxon>Malvales</taxon>
        <taxon>Malvaceae</taxon>
        <taxon>Malvoideae</taxon>
        <taxon>Gossypium</taxon>
    </lineage>
</organism>
<evidence type="ECO:0000313" key="3">
    <source>
        <dbReference type="Proteomes" id="UP000828251"/>
    </source>
</evidence>
<name>A0A9D3ZNC5_9ROSI</name>
<accession>A0A9D3ZNC5</accession>
<comment type="caution">
    <text evidence="2">The sequence shown here is derived from an EMBL/GenBank/DDBJ whole genome shotgun (WGS) entry which is preliminary data.</text>
</comment>
<evidence type="ECO:0000256" key="1">
    <source>
        <dbReference type="SAM" id="Phobius"/>
    </source>
</evidence>
<feature type="transmembrane region" description="Helical" evidence="1">
    <location>
        <begin position="50"/>
        <end position="68"/>
    </location>
</feature>
<gene>
    <name evidence="2" type="ORF">J1N35_033436</name>
</gene>
<dbReference type="AlphaFoldDB" id="A0A9D3ZNC5"/>